<organism evidence="3 4">
    <name type="scientific">Toxocara canis</name>
    <name type="common">Canine roundworm</name>
    <dbReference type="NCBI Taxonomy" id="6265"/>
    <lineage>
        <taxon>Eukaryota</taxon>
        <taxon>Metazoa</taxon>
        <taxon>Ecdysozoa</taxon>
        <taxon>Nematoda</taxon>
        <taxon>Chromadorea</taxon>
        <taxon>Rhabditida</taxon>
        <taxon>Spirurina</taxon>
        <taxon>Ascaridomorpha</taxon>
        <taxon>Ascaridoidea</taxon>
        <taxon>Toxocaridae</taxon>
        <taxon>Toxocara</taxon>
    </lineage>
</organism>
<dbReference type="Proteomes" id="UP000050794">
    <property type="component" value="Unassembled WGS sequence"/>
</dbReference>
<evidence type="ECO:0000256" key="1">
    <source>
        <dbReference type="SAM" id="MobiDB-lite"/>
    </source>
</evidence>
<dbReference type="WBParaSite" id="TCNE_0000565301-mRNA-1">
    <property type="protein sequence ID" value="TCNE_0000565301-mRNA-1"/>
    <property type="gene ID" value="TCNE_0000565301"/>
</dbReference>
<gene>
    <name evidence="2" type="ORF">TCNE_LOCUS5653</name>
</gene>
<reference evidence="4" key="1">
    <citation type="submission" date="2016-06" db="UniProtKB">
        <authorList>
            <consortium name="WormBaseParasite"/>
        </authorList>
    </citation>
    <scope>IDENTIFICATION</scope>
</reference>
<evidence type="ECO:0000313" key="4">
    <source>
        <dbReference type="WBParaSite" id="TCNE_0000565301-mRNA-1"/>
    </source>
</evidence>
<protein>
    <submittedName>
        <fullName evidence="4">Mif4g domain-containing protein</fullName>
    </submittedName>
</protein>
<proteinExistence type="predicted"/>
<accession>A0A183UAY3</accession>
<reference evidence="2 3" key="2">
    <citation type="submission" date="2018-11" db="EMBL/GenBank/DDBJ databases">
        <authorList>
            <consortium name="Pathogen Informatics"/>
        </authorList>
    </citation>
    <scope>NUCLEOTIDE SEQUENCE [LARGE SCALE GENOMIC DNA]</scope>
</reference>
<evidence type="ECO:0000313" key="3">
    <source>
        <dbReference type="Proteomes" id="UP000050794"/>
    </source>
</evidence>
<keyword evidence="3" id="KW-1185">Reference proteome</keyword>
<name>A0A183UAY3_TOXCA</name>
<sequence>MSAVVSAKITKSFVADKSKPKSRGSRGGAKRRMRIAQSQNMSKRSAVPPPYLSAANAEPCLGPSMMGYRAMGLTAPIRAQKFGFFDTAVSPKSKERRNRIAHVAMGAIGCHFRSDRAHLFHEQLLMPFVEQCCVIIIGHLKERRLGASNALAADTNGGVLAEETKRVEAALKPPRFNEAPIDEAGGRASFIAPPTLGPSTIVPPVIKPPTSNLQPRVAHMEAARPTEADILAVNSTTGMNEIFAKMVWKKLNMIKDPVRLARMHTCVMGILQQAITEEATGCSGPPKKS</sequence>
<dbReference type="AlphaFoldDB" id="A0A183UAY3"/>
<feature type="region of interest" description="Disordered" evidence="1">
    <location>
        <begin position="14"/>
        <end position="48"/>
    </location>
</feature>
<dbReference type="EMBL" id="UYWY01019377">
    <property type="protein sequence ID" value="VDM36854.1"/>
    <property type="molecule type" value="Genomic_DNA"/>
</dbReference>
<feature type="compositionally biased region" description="Basic residues" evidence="1">
    <location>
        <begin position="20"/>
        <end position="34"/>
    </location>
</feature>
<evidence type="ECO:0000313" key="2">
    <source>
        <dbReference type="EMBL" id="VDM36854.1"/>
    </source>
</evidence>